<dbReference type="GO" id="GO:0016747">
    <property type="term" value="F:acyltransferase activity, transferring groups other than amino-acyl groups"/>
    <property type="evidence" value="ECO:0007669"/>
    <property type="project" value="InterPro"/>
</dbReference>
<dbReference type="Pfam" id="PF00583">
    <property type="entry name" value="Acetyltransf_1"/>
    <property type="match status" value="1"/>
</dbReference>
<dbReference type="Gene3D" id="3.40.630.30">
    <property type="match status" value="1"/>
</dbReference>
<feature type="domain" description="N-acetyltransferase" evidence="1">
    <location>
        <begin position="8"/>
        <end position="164"/>
    </location>
</feature>
<evidence type="ECO:0000313" key="2">
    <source>
        <dbReference type="EMBL" id="CAB4781259.1"/>
    </source>
</evidence>
<accession>A0A6J7AZJ6</accession>
<dbReference type="AlphaFoldDB" id="A0A6J7AZJ6"/>
<protein>
    <submittedName>
        <fullName evidence="3">Unannotated protein</fullName>
    </submittedName>
</protein>
<dbReference type="SUPFAM" id="SSF55729">
    <property type="entry name" value="Acyl-CoA N-acyltransferases (Nat)"/>
    <property type="match status" value="1"/>
</dbReference>
<dbReference type="EMBL" id="CAFAAA010000021">
    <property type="protein sequence ID" value="CAB4781259.1"/>
    <property type="molecule type" value="Genomic_DNA"/>
</dbReference>
<name>A0A6J7AZJ6_9ZZZZ</name>
<dbReference type="PROSITE" id="PS51186">
    <property type="entry name" value="GNAT"/>
    <property type="match status" value="1"/>
</dbReference>
<dbReference type="InterPro" id="IPR000182">
    <property type="entry name" value="GNAT_dom"/>
</dbReference>
<proteinExistence type="predicted"/>
<evidence type="ECO:0000259" key="1">
    <source>
        <dbReference type="PROSITE" id="PS51186"/>
    </source>
</evidence>
<dbReference type="InterPro" id="IPR016181">
    <property type="entry name" value="Acyl_CoA_acyltransferase"/>
</dbReference>
<sequence length="172" mass="19696">MHYLDMNVQVSLLYPDEWMRVRNLRLRSLRESPDAFGGNVEAENAFSEFEWRDKFSQLDYLVASINSDDIAIMSVEVLDGDHGATCWIGGCWSDPHFRGQGAFSAIFRFLDSLCESKGWQRQGLGVWTDNFSAIAAYKALGFIEVGERQESERRPGRFYIHMIRDSKAPSLD</sequence>
<organism evidence="3">
    <name type="scientific">freshwater metagenome</name>
    <dbReference type="NCBI Taxonomy" id="449393"/>
    <lineage>
        <taxon>unclassified sequences</taxon>
        <taxon>metagenomes</taxon>
        <taxon>ecological metagenomes</taxon>
    </lineage>
</organism>
<dbReference type="EMBL" id="CAFARE010000008">
    <property type="protein sequence ID" value="CAB4838265.1"/>
    <property type="molecule type" value="Genomic_DNA"/>
</dbReference>
<reference evidence="3" key="1">
    <citation type="submission" date="2020-05" db="EMBL/GenBank/DDBJ databases">
        <authorList>
            <person name="Chiriac C."/>
            <person name="Salcher M."/>
            <person name="Ghai R."/>
            <person name="Kavagutti S V."/>
        </authorList>
    </citation>
    <scope>NUCLEOTIDE SEQUENCE</scope>
</reference>
<evidence type="ECO:0000313" key="3">
    <source>
        <dbReference type="EMBL" id="CAB4838265.1"/>
    </source>
</evidence>
<gene>
    <name evidence="2" type="ORF">UFOPK2942_00765</name>
    <name evidence="3" type="ORF">UFOPK3232_00389</name>
</gene>